<dbReference type="AlphaFoldDB" id="A0AA39UYJ5"/>
<protein>
    <recommendedName>
        <fullName evidence="3">Arrestin-like N-terminal domain-containing protein</fullName>
    </recommendedName>
</protein>
<name>A0AA39UYJ5_9LECA</name>
<comment type="caution">
    <text evidence="1">The sequence shown here is derived from an EMBL/GenBank/DDBJ whole genome shotgun (WGS) entry which is preliminary data.</text>
</comment>
<proteinExistence type="predicted"/>
<evidence type="ECO:0000313" key="1">
    <source>
        <dbReference type="EMBL" id="KAK0508602.1"/>
    </source>
</evidence>
<dbReference type="Proteomes" id="UP001166286">
    <property type="component" value="Unassembled WGS sequence"/>
</dbReference>
<evidence type="ECO:0008006" key="3">
    <source>
        <dbReference type="Google" id="ProtNLM"/>
    </source>
</evidence>
<gene>
    <name evidence="1" type="ORF">JMJ35_008878</name>
</gene>
<reference evidence="1" key="1">
    <citation type="submission" date="2023-03" db="EMBL/GenBank/DDBJ databases">
        <title>Complete genome of Cladonia borealis.</title>
        <authorList>
            <person name="Park H."/>
        </authorList>
    </citation>
    <scope>NUCLEOTIDE SEQUENCE</scope>
    <source>
        <strain evidence="1">ANT050790</strain>
    </source>
</reference>
<dbReference type="EMBL" id="JAFEKC020000020">
    <property type="protein sequence ID" value="KAK0508602.1"/>
    <property type="molecule type" value="Genomic_DNA"/>
</dbReference>
<keyword evidence="2" id="KW-1185">Reference proteome</keyword>
<evidence type="ECO:0000313" key="2">
    <source>
        <dbReference type="Proteomes" id="UP001166286"/>
    </source>
</evidence>
<accession>A0AA39UYJ5</accession>
<sequence>MSLKIFVERSTNGPGSFVNGTVTAKPEPGAEFYLKTYSISLIGKSCVKSVKDNGLNEEVHQSSLTFLHMQDRMYEHPIVLQRGRVSDFLFIFPEDLTFEGQPGLLWADRTLEKQALPPSGDFVQGNSIAYSLEISIEDEISRKEITATAPLTFSPTRVTETPEVEIMTTAQVGFLALQQNMTSIKLALDSPKIIVQENPFLLVLRLLDETVAATVSTPPAIRLASCLLLILEQTVTKSQSNIETSSTKEHVIARQDVFCAGSPKEPPVIPKEGLDIAELLNRPIINSSFAPTFTIANIQRSYGMKVQLEVICDEEKVGLTFNLGLVSLLPAETRAMAQAIETEKAMKDDLAGPPLPESYAQGYWC</sequence>
<organism evidence="1 2">
    <name type="scientific">Cladonia borealis</name>
    <dbReference type="NCBI Taxonomy" id="184061"/>
    <lineage>
        <taxon>Eukaryota</taxon>
        <taxon>Fungi</taxon>
        <taxon>Dikarya</taxon>
        <taxon>Ascomycota</taxon>
        <taxon>Pezizomycotina</taxon>
        <taxon>Lecanoromycetes</taxon>
        <taxon>OSLEUM clade</taxon>
        <taxon>Lecanoromycetidae</taxon>
        <taxon>Lecanorales</taxon>
        <taxon>Lecanorineae</taxon>
        <taxon>Cladoniaceae</taxon>
        <taxon>Cladonia</taxon>
    </lineage>
</organism>